<feature type="domain" description="Amidase" evidence="2">
    <location>
        <begin position="68"/>
        <end position="527"/>
    </location>
</feature>
<dbReference type="RefSeq" id="XP_033531992.1">
    <property type="nucleotide sequence ID" value="XM_033682593.1"/>
</dbReference>
<protein>
    <submittedName>
        <fullName evidence="3 5">Amidase</fullName>
    </submittedName>
</protein>
<dbReference type="Pfam" id="PF01425">
    <property type="entry name" value="Amidase"/>
    <property type="match status" value="1"/>
</dbReference>
<evidence type="ECO:0000259" key="2">
    <source>
        <dbReference type="Pfam" id="PF01425"/>
    </source>
</evidence>
<reference evidence="5" key="2">
    <citation type="submission" date="2020-04" db="EMBL/GenBank/DDBJ databases">
        <authorList>
            <consortium name="NCBI Genome Project"/>
        </authorList>
    </citation>
    <scope>NUCLEOTIDE SEQUENCE</scope>
    <source>
        <strain evidence="5">CBS 781.70</strain>
    </source>
</reference>
<dbReference type="AlphaFoldDB" id="A0A6G1FXF7"/>
<name>A0A6G1FXF7_9PEZI</name>
<keyword evidence="4" id="KW-1185">Reference proteome</keyword>
<dbReference type="EMBL" id="ML975166">
    <property type="protein sequence ID" value="KAF1810361.1"/>
    <property type="molecule type" value="Genomic_DNA"/>
</dbReference>
<dbReference type="GeneID" id="54423163"/>
<dbReference type="PANTHER" id="PTHR42678:SF34">
    <property type="entry name" value="OS04G0183300 PROTEIN"/>
    <property type="match status" value="1"/>
</dbReference>
<evidence type="ECO:0000313" key="3">
    <source>
        <dbReference type="EMBL" id="KAF1810361.1"/>
    </source>
</evidence>
<evidence type="ECO:0000313" key="5">
    <source>
        <dbReference type="RefSeq" id="XP_033531992.1"/>
    </source>
</evidence>
<organism evidence="3">
    <name type="scientific">Eremomyces bilateralis CBS 781.70</name>
    <dbReference type="NCBI Taxonomy" id="1392243"/>
    <lineage>
        <taxon>Eukaryota</taxon>
        <taxon>Fungi</taxon>
        <taxon>Dikarya</taxon>
        <taxon>Ascomycota</taxon>
        <taxon>Pezizomycotina</taxon>
        <taxon>Dothideomycetes</taxon>
        <taxon>Dothideomycetes incertae sedis</taxon>
        <taxon>Eremomycetales</taxon>
        <taxon>Eremomycetaceae</taxon>
        <taxon>Eremomyces</taxon>
    </lineage>
</organism>
<dbReference type="PANTHER" id="PTHR42678">
    <property type="entry name" value="AMIDASE"/>
    <property type="match status" value="1"/>
</dbReference>
<evidence type="ECO:0000313" key="4">
    <source>
        <dbReference type="Proteomes" id="UP000504638"/>
    </source>
</evidence>
<reference evidence="5" key="3">
    <citation type="submission" date="2025-04" db="UniProtKB">
        <authorList>
            <consortium name="RefSeq"/>
        </authorList>
    </citation>
    <scope>IDENTIFICATION</scope>
    <source>
        <strain evidence="5">CBS 781.70</strain>
    </source>
</reference>
<dbReference type="Proteomes" id="UP000504638">
    <property type="component" value="Unplaced"/>
</dbReference>
<proteinExistence type="predicted"/>
<dbReference type="SUPFAM" id="SSF75304">
    <property type="entry name" value="Amidase signature (AS) enzymes"/>
    <property type="match status" value="1"/>
</dbReference>
<feature type="signal peptide" evidence="1">
    <location>
        <begin position="1"/>
        <end position="21"/>
    </location>
</feature>
<feature type="chain" id="PRO_5044631667" evidence="1">
    <location>
        <begin position="22"/>
        <end position="561"/>
    </location>
</feature>
<dbReference type="OrthoDB" id="566138at2759"/>
<evidence type="ECO:0000256" key="1">
    <source>
        <dbReference type="SAM" id="SignalP"/>
    </source>
</evidence>
<keyword evidence="1" id="KW-0732">Signal</keyword>
<reference evidence="3 5" key="1">
    <citation type="submission" date="2020-01" db="EMBL/GenBank/DDBJ databases">
        <authorList>
            <consortium name="DOE Joint Genome Institute"/>
            <person name="Haridas S."/>
            <person name="Albert R."/>
            <person name="Binder M."/>
            <person name="Bloem J."/>
            <person name="Labutti K."/>
            <person name="Salamov A."/>
            <person name="Andreopoulos B."/>
            <person name="Baker S.E."/>
            <person name="Barry K."/>
            <person name="Bills G."/>
            <person name="Bluhm B.H."/>
            <person name="Cannon C."/>
            <person name="Castanera R."/>
            <person name="Culley D.E."/>
            <person name="Daum C."/>
            <person name="Ezra D."/>
            <person name="Gonzalez J.B."/>
            <person name="Henrissat B."/>
            <person name="Kuo A."/>
            <person name="Liang C."/>
            <person name="Lipzen A."/>
            <person name="Lutzoni F."/>
            <person name="Magnuson J."/>
            <person name="Mondo S."/>
            <person name="Nolan M."/>
            <person name="Ohm R."/>
            <person name="Pangilinan J."/>
            <person name="Park H.-J."/>
            <person name="Ramirez L."/>
            <person name="Alfaro M."/>
            <person name="Sun H."/>
            <person name="Tritt A."/>
            <person name="Yoshinaga Y."/>
            <person name="Zwiers L.-H."/>
            <person name="Turgeon B.G."/>
            <person name="Goodwin S.B."/>
            <person name="Spatafora J.W."/>
            <person name="Crous P.W."/>
            <person name="Grigoriev I.V."/>
        </authorList>
    </citation>
    <scope>NUCLEOTIDE SEQUENCE</scope>
    <source>
        <strain evidence="3 5">CBS 781.70</strain>
    </source>
</reference>
<sequence length="561" mass="60079">MKYGSFVILALHCLIAWLAHAWSKQEASDPGTGSHLTAVKGTPFPSLIDVTIDDLQNGLQSELFTSVDLVKAYIARTLLANVTLNVITELNPDALQIAAALDAERAVGMTRGPLHGVPIFIKNTIATADKMNNTAGSYALLGATVPRDATVAAKLREAGAIILGKANMSQWSSFRSGNSNDGWSAHGGQVYGAYYPMQTPSGSSSGSGVATSLGLGFASLGAETDGSIVSPSQRNGVVGIKPTVGLTSRHLIIPISEHQDTVGPMARTVKDAAYILQAIAGPDPRDNYTSGIPNDGKIPDYVAACKLSAFRGTRIGVPRNLIQLGMNPDSAVEVLEFNTAVSTIRELGATVIENAKYAGIRGWSESDAERIVLGADFISNLATYLSELTFNPTGVRDIISLREFTRTFAAEMYPSRDTSRWDELIEKYGFNNTDPRFWTAYKEGVHLGGDGGHLGALQRFNLDAIVIPTKLANGFPAVVGSPVVTVPLGFYPPLHPVRFNKKGNLVATGPNIPFGISFLGRKWDEAKLIGMAYAFEQKTMTRNKVRPYFVPNIELGDIVGH</sequence>
<dbReference type="InterPro" id="IPR023631">
    <property type="entry name" value="Amidase_dom"/>
</dbReference>
<dbReference type="Gene3D" id="3.90.1300.10">
    <property type="entry name" value="Amidase signature (AS) domain"/>
    <property type="match status" value="1"/>
</dbReference>
<gene>
    <name evidence="3 5" type="ORF">P152DRAFT_508687</name>
</gene>
<dbReference type="InterPro" id="IPR036928">
    <property type="entry name" value="AS_sf"/>
</dbReference>
<accession>A0A6G1FXF7</accession>